<dbReference type="PANTHER" id="PTHR43490:SF99">
    <property type="entry name" value="SHORT-CHAIN DEHYDROGENASE_REDUCTASE"/>
    <property type="match status" value="1"/>
</dbReference>
<organism evidence="5 6">
    <name type="scientific">Streptomyces galbus</name>
    <dbReference type="NCBI Taxonomy" id="33898"/>
    <lineage>
        <taxon>Bacteria</taxon>
        <taxon>Bacillati</taxon>
        <taxon>Actinomycetota</taxon>
        <taxon>Actinomycetes</taxon>
        <taxon>Kitasatosporales</taxon>
        <taxon>Streptomycetaceae</taxon>
        <taxon>Streptomyces</taxon>
    </lineage>
</organism>
<comment type="caution">
    <text evidence="5">The sequence shown here is derived from an EMBL/GenBank/DDBJ whole genome shotgun (WGS) entry which is preliminary data.</text>
</comment>
<evidence type="ECO:0000256" key="4">
    <source>
        <dbReference type="SAM" id="MobiDB-lite"/>
    </source>
</evidence>
<keyword evidence="2" id="KW-0521">NADP</keyword>
<evidence type="ECO:0000256" key="1">
    <source>
        <dbReference type="ARBA" id="ARBA00006484"/>
    </source>
</evidence>
<evidence type="ECO:0000256" key="3">
    <source>
        <dbReference type="ARBA" id="ARBA00023002"/>
    </source>
</evidence>
<feature type="region of interest" description="Disordered" evidence="4">
    <location>
        <begin position="64"/>
        <end position="111"/>
    </location>
</feature>
<dbReference type="Gene3D" id="3.40.50.720">
    <property type="entry name" value="NAD(P)-binding Rossmann-like Domain"/>
    <property type="match status" value="1"/>
</dbReference>
<protein>
    <submittedName>
        <fullName evidence="5">SDR family NAD(P)-dependent oxidoreductase</fullName>
    </submittedName>
</protein>
<gene>
    <name evidence="5" type="ORF">E4U92_32335</name>
</gene>
<name>A0A4V6AUV7_STRGB</name>
<comment type="similarity">
    <text evidence="1">Belongs to the short-chain dehydrogenases/reductases (SDR) family.</text>
</comment>
<evidence type="ECO:0000256" key="2">
    <source>
        <dbReference type="ARBA" id="ARBA00022857"/>
    </source>
</evidence>
<sequence length="111" mass="11448">MLDVNVVGIVRVTRAFLPLLRRSPHPVIVNVSSGMGSFGMTHDPERVESQYAGELKDVEVNAADPGQTATDSTGGLGHGVTDGADPIVALATTGPDGPTGQFVGRSGPLPW</sequence>
<evidence type="ECO:0000313" key="6">
    <source>
        <dbReference type="Proteomes" id="UP000308632"/>
    </source>
</evidence>
<dbReference type="InterPro" id="IPR036291">
    <property type="entry name" value="NAD(P)-bd_dom_sf"/>
</dbReference>
<reference evidence="5 6" key="1">
    <citation type="submission" date="2019-04" db="EMBL/GenBank/DDBJ databases">
        <title>Streptomyces lasaliensis sp.nov., an Actinomycete isolated from soil which produces the polyether antibiotic lasalocid.</title>
        <authorList>
            <person name="Erwin G."/>
            <person name="Haber C."/>
        </authorList>
    </citation>
    <scope>NUCLEOTIDE SEQUENCE [LARGE SCALE GENOMIC DNA]</scope>
    <source>
        <strain evidence="5 6">DSM 40089</strain>
    </source>
</reference>
<evidence type="ECO:0000313" key="5">
    <source>
        <dbReference type="EMBL" id="TKS97552.1"/>
    </source>
</evidence>
<dbReference type="AlphaFoldDB" id="A0A4V6AUV7"/>
<dbReference type="EMBL" id="SZPR01000034">
    <property type="protein sequence ID" value="TKS97552.1"/>
    <property type="molecule type" value="Genomic_DNA"/>
</dbReference>
<dbReference type="SUPFAM" id="SSF51735">
    <property type="entry name" value="NAD(P)-binding Rossmann-fold domains"/>
    <property type="match status" value="1"/>
</dbReference>
<dbReference type="GO" id="GO:0016491">
    <property type="term" value="F:oxidoreductase activity"/>
    <property type="evidence" value="ECO:0007669"/>
    <property type="project" value="UniProtKB-KW"/>
</dbReference>
<dbReference type="Proteomes" id="UP000308632">
    <property type="component" value="Unassembled WGS sequence"/>
</dbReference>
<keyword evidence="3" id="KW-0560">Oxidoreductase</keyword>
<proteinExistence type="inferred from homology"/>
<dbReference type="PANTHER" id="PTHR43490">
    <property type="entry name" value="(+)-NEOMENTHOL DEHYDROGENASE"/>
    <property type="match status" value="1"/>
</dbReference>
<accession>A0A4V6AUV7</accession>